<feature type="domain" description="DNA-directed RNA polymerase subunit 2 hybrid-binding" evidence="1">
    <location>
        <begin position="15"/>
        <end position="77"/>
    </location>
</feature>
<proteinExistence type="predicted"/>
<dbReference type="GO" id="GO:0003899">
    <property type="term" value="F:DNA-directed RNA polymerase activity"/>
    <property type="evidence" value="ECO:0007669"/>
    <property type="project" value="InterPro"/>
</dbReference>
<feature type="non-terminal residue" evidence="2">
    <location>
        <position position="88"/>
    </location>
</feature>
<dbReference type="STRING" id="35525.A0A164GBF9"/>
<protein>
    <submittedName>
        <fullName evidence="2">Putative DNA-directed RNA polymerase subunit beta</fullName>
    </submittedName>
</protein>
<evidence type="ECO:0000313" key="2">
    <source>
        <dbReference type="EMBL" id="KZR98757.1"/>
    </source>
</evidence>
<dbReference type="GO" id="GO:0000428">
    <property type="term" value="C:DNA-directed RNA polymerase complex"/>
    <property type="evidence" value="ECO:0007669"/>
    <property type="project" value="UniProtKB-KW"/>
</dbReference>
<keyword evidence="3" id="KW-1185">Reference proteome</keyword>
<dbReference type="GO" id="GO:0006351">
    <property type="term" value="P:DNA-templated transcription"/>
    <property type="evidence" value="ECO:0007669"/>
    <property type="project" value="InterPro"/>
</dbReference>
<accession>A0A164GBF9</accession>
<dbReference type="Pfam" id="PF00562">
    <property type="entry name" value="RNA_pol_Rpb2_6"/>
    <property type="match status" value="1"/>
</dbReference>
<gene>
    <name evidence="2" type="ORF">APZ42_005682</name>
</gene>
<comment type="caution">
    <text evidence="2">The sequence shown here is derived from an EMBL/GenBank/DDBJ whole genome shotgun (WGS) entry which is preliminary data.</text>
</comment>
<evidence type="ECO:0000313" key="3">
    <source>
        <dbReference type="Proteomes" id="UP000076858"/>
    </source>
</evidence>
<dbReference type="SUPFAM" id="SSF64484">
    <property type="entry name" value="beta and beta-prime subunits of DNA dependent RNA-polymerase"/>
    <property type="match status" value="1"/>
</dbReference>
<keyword evidence="2" id="KW-0240">DNA-directed RNA polymerase</keyword>
<dbReference type="AlphaFoldDB" id="A0A164GBF9"/>
<dbReference type="Proteomes" id="UP000076858">
    <property type="component" value="Unassembled WGS sequence"/>
</dbReference>
<evidence type="ECO:0000259" key="1">
    <source>
        <dbReference type="Pfam" id="PF00562"/>
    </source>
</evidence>
<reference evidence="2 3" key="1">
    <citation type="submission" date="2016-03" db="EMBL/GenBank/DDBJ databases">
        <title>EvidentialGene: Evidence-directed Construction of Genes on Genomes.</title>
        <authorList>
            <person name="Gilbert D.G."/>
            <person name="Choi J.-H."/>
            <person name="Mockaitis K."/>
            <person name="Colbourne J."/>
            <person name="Pfrender M."/>
        </authorList>
    </citation>
    <scope>NUCLEOTIDE SEQUENCE [LARGE SCALE GENOMIC DNA]</scope>
    <source>
        <strain evidence="2 3">Xinb3</strain>
        <tissue evidence="2">Complete organism</tissue>
    </source>
</reference>
<dbReference type="GO" id="GO:0003677">
    <property type="term" value="F:DNA binding"/>
    <property type="evidence" value="ECO:0007669"/>
    <property type="project" value="InterPro"/>
</dbReference>
<dbReference type="InterPro" id="IPR007120">
    <property type="entry name" value="DNA-dir_RNAP_su2_dom"/>
</dbReference>
<dbReference type="Gene3D" id="2.40.50.100">
    <property type="match status" value="1"/>
</dbReference>
<dbReference type="EMBL" id="LRGB01015935">
    <property type="protein sequence ID" value="KZR98757.1"/>
    <property type="molecule type" value="Genomic_DNA"/>
</dbReference>
<sequence>MEARVARDSGVAIAARRSGMVDQVDATRIVVRASDIESSSAPGVDIYNLLKFQRSNQNTCITQRPLVMVGDQVKAGDIIADGPSTDLG</sequence>
<organism evidence="2 3">
    <name type="scientific">Daphnia magna</name>
    <dbReference type="NCBI Taxonomy" id="35525"/>
    <lineage>
        <taxon>Eukaryota</taxon>
        <taxon>Metazoa</taxon>
        <taxon>Ecdysozoa</taxon>
        <taxon>Arthropoda</taxon>
        <taxon>Crustacea</taxon>
        <taxon>Branchiopoda</taxon>
        <taxon>Diplostraca</taxon>
        <taxon>Cladocera</taxon>
        <taxon>Anomopoda</taxon>
        <taxon>Daphniidae</taxon>
        <taxon>Daphnia</taxon>
    </lineage>
</organism>
<name>A0A164GBF9_9CRUS</name>
<keyword evidence="2" id="KW-0804">Transcription</keyword>